<dbReference type="EMBL" id="VWRN01000073">
    <property type="protein sequence ID" value="KAA6115873.1"/>
    <property type="molecule type" value="Genomic_DNA"/>
</dbReference>
<evidence type="ECO:0000313" key="3">
    <source>
        <dbReference type="EMBL" id="KAA6115873.1"/>
    </source>
</evidence>
<dbReference type="PIRSF" id="PIRSF000429">
    <property type="entry name" value="Ac-CoA_Ac_transf"/>
    <property type="match status" value="1"/>
</dbReference>
<proteinExistence type="predicted"/>
<dbReference type="GO" id="GO:0003988">
    <property type="term" value="F:acetyl-CoA C-acyltransferase activity"/>
    <property type="evidence" value="ECO:0007669"/>
    <property type="project" value="UniProtKB-ARBA"/>
</dbReference>
<accession>A0A5M7ZYJ0</accession>
<keyword evidence="4" id="KW-1185">Reference proteome</keyword>
<feature type="domain" description="Thiolase N-terminal" evidence="1">
    <location>
        <begin position="26"/>
        <end position="182"/>
    </location>
</feature>
<sequence length="384" mass="39914">MSSWIDGNGGVYVAGIGLHPYQFPNDTPYTHLGLTAVRAALADAGLRFDQVESAYVGTTSIGMAAGRVMLRHLGSTGLAVTQVENASASGSFAFRQACQEVAGGISDVVLAIGVDKHGDGRRAANKDGLERLSDTATIPAVKFAMMARRYLRERGADIHSLAAVAVKNHGNAARNPFAQFRKPRTLEQVLASPKVVGDLTVQQCCPRGDGAAAVLVVSGQALRRLGLDAGRCVRVLASSANSERDESKYGDGALELVKASARSACEQAAVSPTDLDLLELHDAFSVEELLYSEAIGVCEPGEGAAYLARGSSAINGRCAINASGGLIGMGHPLGPTGIGQIAELTRQLRGEASGRQHERARLGMAHMIGLGSVAIAHVLAAPAR</sequence>
<dbReference type="RefSeq" id="WP_150084874.1">
    <property type="nucleotide sequence ID" value="NZ_VWRN01000073.1"/>
</dbReference>
<dbReference type="Pfam" id="PF00108">
    <property type="entry name" value="Thiolase_N"/>
    <property type="match status" value="1"/>
</dbReference>
<dbReference type="Pfam" id="PF22691">
    <property type="entry name" value="Thiolase_C_1"/>
    <property type="match status" value="1"/>
</dbReference>
<dbReference type="AlphaFoldDB" id="A0A5M7ZYJ0"/>
<protein>
    <submittedName>
        <fullName evidence="3">Thiolase family protein</fullName>
    </submittedName>
</protein>
<evidence type="ECO:0000313" key="4">
    <source>
        <dbReference type="Proteomes" id="UP000324324"/>
    </source>
</evidence>
<dbReference type="InterPro" id="IPR020616">
    <property type="entry name" value="Thiolase_N"/>
</dbReference>
<evidence type="ECO:0000259" key="1">
    <source>
        <dbReference type="Pfam" id="PF00108"/>
    </source>
</evidence>
<organism evidence="3 4">
    <name type="scientific">Cupriavidus cauae</name>
    <dbReference type="NCBI Taxonomy" id="2608999"/>
    <lineage>
        <taxon>Bacteria</taxon>
        <taxon>Pseudomonadati</taxon>
        <taxon>Pseudomonadota</taxon>
        <taxon>Betaproteobacteria</taxon>
        <taxon>Burkholderiales</taxon>
        <taxon>Burkholderiaceae</taxon>
        <taxon>Cupriavidus</taxon>
    </lineage>
</organism>
<evidence type="ECO:0000259" key="2">
    <source>
        <dbReference type="Pfam" id="PF22691"/>
    </source>
</evidence>
<dbReference type="Gene3D" id="3.40.47.10">
    <property type="match status" value="1"/>
</dbReference>
<dbReference type="SUPFAM" id="SSF53901">
    <property type="entry name" value="Thiolase-like"/>
    <property type="match status" value="2"/>
</dbReference>
<dbReference type="InterPro" id="IPR002155">
    <property type="entry name" value="Thiolase"/>
</dbReference>
<feature type="domain" description="Thiolase C-terminal" evidence="2">
    <location>
        <begin position="242"/>
        <end position="372"/>
    </location>
</feature>
<dbReference type="PANTHER" id="PTHR42870:SF1">
    <property type="entry name" value="NON-SPECIFIC LIPID-TRANSFER PROTEIN-LIKE 2"/>
    <property type="match status" value="1"/>
</dbReference>
<dbReference type="InterPro" id="IPR055140">
    <property type="entry name" value="Thiolase_C_2"/>
</dbReference>
<comment type="caution">
    <text evidence="3">The sequence shown here is derived from an EMBL/GenBank/DDBJ whole genome shotgun (WGS) entry which is preliminary data.</text>
</comment>
<dbReference type="CDD" id="cd00829">
    <property type="entry name" value="SCP-x_thiolase"/>
    <property type="match status" value="1"/>
</dbReference>
<dbReference type="Proteomes" id="UP000324324">
    <property type="component" value="Unassembled WGS sequence"/>
</dbReference>
<gene>
    <name evidence="3" type="ORF">F1599_25050</name>
</gene>
<dbReference type="PANTHER" id="PTHR42870">
    <property type="entry name" value="ACETYL-COA C-ACETYLTRANSFERASE"/>
    <property type="match status" value="1"/>
</dbReference>
<reference evidence="3 4" key="1">
    <citation type="submission" date="2019-09" db="EMBL/GenBank/DDBJ databases">
        <title>Isolation of a novel species in the genus Cupriavidus from patients with sepsis using whole genome sequencing.</title>
        <authorList>
            <person name="Kweon O.J."/>
            <person name="Lee M.-K."/>
        </authorList>
    </citation>
    <scope>NUCLEOTIDE SEQUENCE [LARGE SCALE GENOMIC DNA]</scope>
    <source>
        <strain evidence="3 4">MKL-01</strain>
    </source>
</reference>
<dbReference type="InterPro" id="IPR016039">
    <property type="entry name" value="Thiolase-like"/>
</dbReference>
<name>A0A5M7ZYJ0_9BURK</name>